<dbReference type="PANTHER" id="PTHR28342:SF1">
    <property type="entry name" value="MONOOXYGENASE P33MONOX-RELATED"/>
    <property type="match status" value="1"/>
</dbReference>
<feature type="compositionally biased region" description="Gly residues" evidence="7">
    <location>
        <begin position="1"/>
        <end position="10"/>
    </location>
</feature>
<reference evidence="8" key="1">
    <citation type="submission" date="2020-08" db="EMBL/GenBank/DDBJ databases">
        <title>Chromosome-level assembly of Southern catfish (Silurus meridionalis) provides insights into visual adaptation to the nocturnal and benthic lifestyles.</title>
        <authorList>
            <person name="Zhang Y."/>
            <person name="Wang D."/>
            <person name="Peng Z."/>
        </authorList>
    </citation>
    <scope>NUCLEOTIDE SEQUENCE</scope>
    <source>
        <strain evidence="8">SWU-2019-XX</strain>
        <tissue evidence="8">Muscle</tissue>
    </source>
</reference>
<keyword evidence="5" id="KW-0521">NADP</keyword>
<dbReference type="AlphaFoldDB" id="A0A8T0BIS5"/>
<protein>
    <recommendedName>
        <fullName evidence="3">Putative monooxygenase p33MONOX</fullName>
    </recommendedName>
</protein>
<organism evidence="8 9">
    <name type="scientific">Silurus meridionalis</name>
    <name type="common">Southern catfish</name>
    <name type="synonym">Silurus soldatovi meridionalis</name>
    <dbReference type="NCBI Taxonomy" id="175797"/>
    <lineage>
        <taxon>Eukaryota</taxon>
        <taxon>Metazoa</taxon>
        <taxon>Chordata</taxon>
        <taxon>Craniata</taxon>
        <taxon>Vertebrata</taxon>
        <taxon>Euteleostomi</taxon>
        <taxon>Actinopterygii</taxon>
        <taxon>Neopterygii</taxon>
        <taxon>Teleostei</taxon>
        <taxon>Ostariophysi</taxon>
        <taxon>Siluriformes</taxon>
        <taxon>Siluridae</taxon>
        <taxon>Silurus</taxon>
    </lineage>
</organism>
<accession>A0A8T0BIS5</accession>
<comment type="similarity">
    <text evidence="2">Belongs to the P33MONOX family.</text>
</comment>
<name>A0A8T0BIS5_SILME</name>
<comment type="caution">
    <text evidence="8">The sequence shown here is derived from an EMBL/GenBank/DDBJ whole genome shotgun (WGS) entry which is preliminary data.</text>
</comment>
<evidence type="ECO:0000256" key="1">
    <source>
        <dbReference type="ARBA" id="ARBA00004496"/>
    </source>
</evidence>
<evidence type="ECO:0000256" key="4">
    <source>
        <dbReference type="ARBA" id="ARBA00022490"/>
    </source>
</evidence>
<dbReference type="GO" id="GO:0005737">
    <property type="term" value="C:cytoplasm"/>
    <property type="evidence" value="ECO:0007669"/>
    <property type="project" value="UniProtKB-SubCell"/>
</dbReference>
<dbReference type="PANTHER" id="PTHR28342">
    <property type="entry name" value="MONOOXYGENASE P33MONOX-RELATED"/>
    <property type="match status" value="1"/>
</dbReference>
<evidence type="ECO:0000313" key="9">
    <source>
        <dbReference type="Proteomes" id="UP000606274"/>
    </source>
</evidence>
<dbReference type="Proteomes" id="UP000606274">
    <property type="component" value="Unassembled WGS sequence"/>
</dbReference>
<keyword evidence="4" id="KW-0963">Cytoplasm</keyword>
<feature type="compositionally biased region" description="Polar residues" evidence="7">
    <location>
        <begin position="23"/>
        <end position="42"/>
    </location>
</feature>
<dbReference type="EMBL" id="JABFDY010000005">
    <property type="protein sequence ID" value="KAF7706999.1"/>
    <property type="molecule type" value="Genomic_DNA"/>
</dbReference>
<proteinExistence type="inferred from homology"/>
<feature type="region of interest" description="Disordered" evidence="7">
    <location>
        <begin position="1"/>
        <end position="42"/>
    </location>
</feature>
<keyword evidence="9" id="KW-1185">Reference proteome</keyword>
<evidence type="ECO:0000256" key="2">
    <source>
        <dbReference type="ARBA" id="ARBA00008758"/>
    </source>
</evidence>
<dbReference type="Pfam" id="PF15302">
    <property type="entry name" value="P33MONOX"/>
    <property type="match status" value="1"/>
</dbReference>
<evidence type="ECO:0000256" key="6">
    <source>
        <dbReference type="ARBA" id="ARBA00023002"/>
    </source>
</evidence>
<dbReference type="InterPro" id="IPR026759">
    <property type="entry name" value="P33MONOX"/>
</dbReference>
<dbReference type="GO" id="GO:0016491">
    <property type="term" value="F:oxidoreductase activity"/>
    <property type="evidence" value="ECO:0007669"/>
    <property type="project" value="UniProtKB-KW"/>
</dbReference>
<evidence type="ECO:0000256" key="7">
    <source>
        <dbReference type="SAM" id="MobiDB-lite"/>
    </source>
</evidence>
<evidence type="ECO:0000313" key="8">
    <source>
        <dbReference type="EMBL" id="KAF7706999.1"/>
    </source>
</evidence>
<evidence type="ECO:0000256" key="5">
    <source>
        <dbReference type="ARBA" id="ARBA00022857"/>
    </source>
</evidence>
<keyword evidence="6" id="KW-0560">Oxidoreductase</keyword>
<comment type="subcellular location">
    <subcellularLocation>
        <location evidence="1">Cytoplasm</location>
    </subcellularLocation>
</comment>
<gene>
    <name evidence="8" type="ORF">HF521_018217</name>
</gene>
<feature type="region of interest" description="Disordered" evidence="7">
    <location>
        <begin position="63"/>
        <end position="104"/>
    </location>
</feature>
<sequence>MGGNEGGGRGTDLWSLIGVRPSVQKSPTDPGAESNTSGGFSLQSYLGLQKSTTLDSIKTQVNLGVENPPDFKSSKQEATGPEGRKLSVHKLKPRDMNVLTPSGF</sequence>
<evidence type="ECO:0000256" key="3">
    <source>
        <dbReference type="ARBA" id="ARBA00016432"/>
    </source>
</evidence>